<name>A0A1I7ZN12_9BILA</name>
<keyword evidence="1" id="KW-0472">Membrane</keyword>
<dbReference type="AlphaFoldDB" id="A0A1I7ZN12"/>
<reference evidence="3" key="1">
    <citation type="submission" date="2016-11" db="UniProtKB">
        <authorList>
            <consortium name="WormBaseParasite"/>
        </authorList>
    </citation>
    <scope>IDENTIFICATION</scope>
</reference>
<dbReference type="WBParaSite" id="L893_g2794.t1">
    <property type="protein sequence ID" value="L893_g2794.t1"/>
    <property type="gene ID" value="L893_g2794"/>
</dbReference>
<protein>
    <submittedName>
        <fullName evidence="3">Uncharacterized protein</fullName>
    </submittedName>
</protein>
<keyword evidence="1" id="KW-0812">Transmembrane</keyword>
<keyword evidence="1" id="KW-1133">Transmembrane helix</keyword>
<accession>A0A1I7ZN12</accession>
<evidence type="ECO:0000256" key="1">
    <source>
        <dbReference type="SAM" id="Phobius"/>
    </source>
</evidence>
<dbReference type="Proteomes" id="UP000095287">
    <property type="component" value="Unplaced"/>
</dbReference>
<sequence>MRKDGLFSGFSNNDEFCFIGKFLNAKALHSKYRKRKEEQRPLFTIVILVTGVVGGLVIVITVVYFYRFCLRKRPSVTTTGKPELKREQVRSLAQSQCRPLPIPSLIPHADHNPLYQHFMPQSQQTKPAILEKSVLLDLASDTSKIAQVFPLMTRTAAAVTQQPSKAFEPQQTQAQQIQVQVTKPTIEFAEAENETMSRPPIMQKTQQQQQKAASQHSSTHFLNVEPTPYRARSAEFLNPGKAMDDDELRRASFDGTGRRPGTGRQLPSTHHLKVSGSQFNEKRFSSFYYSNCTRVFTLFRFRNDLLGCQISSSLNKRGSALCTNNRTMRGMCACVANGYKGDEGKRRQGTVFCFPFSYRV</sequence>
<proteinExistence type="predicted"/>
<feature type="transmembrane region" description="Helical" evidence="1">
    <location>
        <begin position="42"/>
        <end position="66"/>
    </location>
</feature>
<evidence type="ECO:0000313" key="3">
    <source>
        <dbReference type="WBParaSite" id="L893_g2794.t1"/>
    </source>
</evidence>
<organism evidence="2 3">
    <name type="scientific">Steinernema glaseri</name>
    <dbReference type="NCBI Taxonomy" id="37863"/>
    <lineage>
        <taxon>Eukaryota</taxon>
        <taxon>Metazoa</taxon>
        <taxon>Ecdysozoa</taxon>
        <taxon>Nematoda</taxon>
        <taxon>Chromadorea</taxon>
        <taxon>Rhabditida</taxon>
        <taxon>Tylenchina</taxon>
        <taxon>Panagrolaimomorpha</taxon>
        <taxon>Strongyloidoidea</taxon>
        <taxon>Steinernematidae</taxon>
        <taxon>Steinernema</taxon>
    </lineage>
</organism>
<evidence type="ECO:0000313" key="2">
    <source>
        <dbReference type="Proteomes" id="UP000095287"/>
    </source>
</evidence>
<keyword evidence="2" id="KW-1185">Reference proteome</keyword>